<protein>
    <submittedName>
        <fullName evidence="1">Uncharacterized protein</fullName>
    </submittedName>
</protein>
<dbReference type="Proteomes" id="UP001646157">
    <property type="component" value="Unassembled WGS sequence"/>
</dbReference>
<organism evidence="1 2">
    <name type="scientific">Rossellomorea pakistanensis</name>
    <dbReference type="NCBI Taxonomy" id="992288"/>
    <lineage>
        <taxon>Bacteria</taxon>
        <taxon>Bacillati</taxon>
        <taxon>Bacillota</taxon>
        <taxon>Bacilli</taxon>
        <taxon>Bacillales</taxon>
        <taxon>Bacillaceae</taxon>
        <taxon>Rossellomorea</taxon>
    </lineage>
</organism>
<dbReference type="RefSeq" id="WP_205175196.1">
    <property type="nucleotide sequence ID" value="NZ_JAFBDZ010000006.1"/>
</dbReference>
<sequence length="72" mass="8951">MNEEQIEDLFDFYGYADLYKRFKTPLFVSGLFEDVEAEQVENFFDHFSFDDRQPIFNEFRYWFQVFLVTNKH</sequence>
<keyword evidence="2" id="KW-1185">Reference proteome</keyword>
<gene>
    <name evidence="1" type="ORF">JOC86_004528</name>
</gene>
<reference evidence="1 2" key="1">
    <citation type="submission" date="2021-01" db="EMBL/GenBank/DDBJ databases">
        <title>Genomic Encyclopedia of Type Strains, Phase IV (KMG-IV): sequencing the most valuable type-strain genomes for metagenomic binning, comparative biology and taxonomic classification.</title>
        <authorList>
            <person name="Goeker M."/>
        </authorList>
    </citation>
    <scope>NUCLEOTIDE SEQUENCE [LARGE SCALE GENOMIC DNA]</scope>
    <source>
        <strain evidence="1 2">DSM 24834</strain>
    </source>
</reference>
<proteinExistence type="predicted"/>
<evidence type="ECO:0000313" key="1">
    <source>
        <dbReference type="EMBL" id="MBM7587953.1"/>
    </source>
</evidence>
<name>A0ABS2NJB9_9BACI</name>
<comment type="caution">
    <text evidence="1">The sequence shown here is derived from an EMBL/GenBank/DDBJ whole genome shotgun (WGS) entry which is preliminary data.</text>
</comment>
<dbReference type="EMBL" id="JAFBDZ010000006">
    <property type="protein sequence ID" value="MBM7587953.1"/>
    <property type="molecule type" value="Genomic_DNA"/>
</dbReference>
<accession>A0ABS2NJB9</accession>
<evidence type="ECO:0000313" key="2">
    <source>
        <dbReference type="Proteomes" id="UP001646157"/>
    </source>
</evidence>